<proteinExistence type="inferred from homology"/>
<sequence length="512" mass="52770">MSHEQPAPDAPPSTARRPIHIAVAVLSVLALVVTGFAWRSIDSLRNNLATAGGLGLGGSADGAVDILMVGTDSRTDAHGNPLSREELDSLRAGEEVASNTDTIVLIRVPNDGSSATAISIPRDSYVDVPGIGMSKINAAYGATKETERLKLVEDGATDKEAEEESTKAGREALIQSVADLTGITVDHYAEVGLLGFVLLTNAVGGVDVCLNEPVDEDMSGAHFPAGEQSLKGADALSFVRQRHDLPRGDLDRIVRQQVFMASLVGKVLSAKTLSDPGKLNELSGAVQRSVVLDDDWDIIEFATQLQDLAGGKVQFETIPVADLNGMTDYGESIVEVKPKDVKKYVAGLVGEEPADSEDTTTTTKSETPDIDTSTVTVDVANSSDVGGLANGVADALTSLGYGQGEIGNYTGKAVSETTVFAHSADDDSAKAVAAALGGLPTDTDSTLPEGSVRVVLAGDYQGPTSAETISTTSSSESSETGLEPVSTGGTTPTPAPPGPPIDAGSSGPRCVN</sequence>
<organism evidence="6 7">
    <name type="scientific">Rhodococcus wratislaviensis</name>
    <name type="common">Tsukamurella wratislaviensis</name>
    <dbReference type="NCBI Taxonomy" id="44752"/>
    <lineage>
        <taxon>Bacteria</taxon>
        <taxon>Bacillati</taxon>
        <taxon>Actinomycetota</taxon>
        <taxon>Actinomycetes</taxon>
        <taxon>Mycobacteriales</taxon>
        <taxon>Nocardiaceae</taxon>
        <taxon>Rhodococcus</taxon>
    </lineage>
</organism>
<accession>A0A402C237</accession>
<keyword evidence="3" id="KW-1133">Transmembrane helix</keyword>
<keyword evidence="3" id="KW-0472">Membrane</keyword>
<dbReference type="InterPro" id="IPR004474">
    <property type="entry name" value="LytR_CpsA_psr"/>
</dbReference>
<dbReference type="Pfam" id="PF03816">
    <property type="entry name" value="LytR_cpsA_psr"/>
    <property type="match status" value="1"/>
</dbReference>
<dbReference type="Proteomes" id="UP000287519">
    <property type="component" value="Unassembled WGS sequence"/>
</dbReference>
<evidence type="ECO:0000256" key="2">
    <source>
        <dbReference type="SAM" id="MobiDB-lite"/>
    </source>
</evidence>
<feature type="domain" description="LytR/CpsA/Psr regulator C-terminal" evidence="5">
    <location>
        <begin position="374"/>
        <end position="460"/>
    </location>
</feature>
<comment type="similarity">
    <text evidence="1">Belongs to the LytR/CpsA/Psr (LCP) family.</text>
</comment>
<dbReference type="PANTHER" id="PTHR33392:SF6">
    <property type="entry name" value="POLYISOPRENYL-TEICHOIC ACID--PEPTIDOGLYCAN TEICHOIC ACID TRANSFERASE TAGU"/>
    <property type="match status" value="1"/>
</dbReference>
<dbReference type="PANTHER" id="PTHR33392">
    <property type="entry name" value="POLYISOPRENYL-TEICHOIC ACID--PEPTIDOGLYCAN TEICHOIC ACID TRANSFERASE TAGU"/>
    <property type="match status" value="1"/>
</dbReference>
<evidence type="ECO:0000256" key="1">
    <source>
        <dbReference type="ARBA" id="ARBA00006068"/>
    </source>
</evidence>
<feature type="region of interest" description="Disordered" evidence="2">
    <location>
        <begin position="463"/>
        <end position="512"/>
    </location>
</feature>
<dbReference type="EMBL" id="BHYM01000010">
    <property type="protein sequence ID" value="GCE37658.1"/>
    <property type="molecule type" value="Genomic_DNA"/>
</dbReference>
<dbReference type="Pfam" id="PF13399">
    <property type="entry name" value="LytR_C"/>
    <property type="match status" value="1"/>
</dbReference>
<evidence type="ECO:0000259" key="5">
    <source>
        <dbReference type="Pfam" id="PF13399"/>
    </source>
</evidence>
<dbReference type="Gene3D" id="3.30.70.2390">
    <property type="match status" value="1"/>
</dbReference>
<evidence type="ECO:0000259" key="4">
    <source>
        <dbReference type="Pfam" id="PF03816"/>
    </source>
</evidence>
<comment type="caution">
    <text evidence="6">The sequence shown here is derived from an EMBL/GenBank/DDBJ whole genome shotgun (WGS) entry which is preliminary data.</text>
</comment>
<keyword evidence="3" id="KW-0812">Transmembrane</keyword>
<dbReference type="Gene3D" id="3.40.630.190">
    <property type="entry name" value="LCP protein"/>
    <property type="match status" value="1"/>
</dbReference>
<evidence type="ECO:0000256" key="3">
    <source>
        <dbReference type="SAM" id="Phobius"/>
    </source>
</evidence>
<keyword evidence="7" id="KW-1185">Reference proteome</keyword>
<dbReference type="InterPro" id="IPR027381">
    <property type="entry name" value="LytR/CpsA/Psr_C"/>
</dbReference>
<name>A0A402C237_RHOWR</name>
<feature type="region of interest" description="Disordered" evidence="2">
    <location>
        <begin position="351"/>
        <end position="370"/>
    </location>
</feature>
<feature type="domain" description="Cell envelope-related transcriptional attenuator" evidence="4">
    <location>
        <begin position="99"/>
        <end position="268"/>
    </location>
</feature>
<gene>
    <name evidence="6" type="ORF">Rhow_000234</name>
</gene>
<feature type="compositionally biased region" description="Low complexity" evidence="2">
    <location>
        <begin position="464"/>
        <end position="492"/>
    </location>
</feature>
<feature type="transmembrane region" description="Helical" evidence="3">
    <location>
        <begin position="19"/>
        <end position="38"/>
    </location>
</feature>
<protein>
    <submittedName>
        <fullName evidence="6">Cell envelope-associated transcriptional attenuator LytR-CpsA-Psr, subfamily A1 (As in PMID19099556)</fullName>
    </submittedName>
</protein>
<feature type="compositionally biased region" description="Low complexity" evidence="2">
    <location>
        <begin position="501"/>
        <end position="512"/>
    </location>
</feature>
<dbReference type="NCBIfam" id="TIGR00350">
    <property type="entry name" value="lytR_cpsA_psr"/>
    <property type="match status" value="1"/>
</dbReference>
<dbReference type="InterPro" id="IPR050922">
    <property type="entry name" value="LytR/CpsA/Psr_CW_biosynth"/>
</dbReference>
<evidence type="ECO:0000313" key="7">
    <source>
        <dbReference type="Proteomes" id="UP000287519"/>
    </source>
</evidence>
<dbReference type="AlphaFoldDB" id="A0A402C237"/>
<evidence type="ECO:0000313" key="6">
    <source>
        <dbReference type="EMBL" id="GCE37658.1"/>
    </source>
</evidence>
<reference evidence="6 7" key="1">
    <citation type="submission" date="2018-11" db="EMBL/GenBank/DDBJ databases">
        <title>Microbial catabolism of amino acid.</title>
        <authorList>
            <person name="Hibi M."/>
            <person name="Ogawa J."/>
        </authorList>
    </citation>
    <scope>NUCLEOTIDE SEQUENCE [LARGE SCALE GENOMIC DNA]</scope>
    <source>
        <strain evidence="6 7">C31-06</strain>
    </source>
</reference>